<evidence type="ECO:0000313" key="3">
    <source>
        <dbReference type="Proteomes" id="UP001221757"/>
    </source>
</evidence>
<gene>
    <name evidence="2" type="ORF">B0H17DRAFT_1145607</name>
</gene>
<feature type="region of interest" description="Disordered" evidence="1">
    <location>
        <begin position="1"/>
        <end position="97"/>
    </location>
</feature>
<dbReference type="Proteomes" id="UP001221757">
    <property type="component" value="Unassembled WGS sequence"/>
</dbReference>
<keyword evidence="3" id="KW-1185">Reference proteome</keyword>
<feature type="compositionally biased region" description="Basic residues" evidence="1">
    <location>
        <begin position="65"/>
        <end position="76"/>
    </location>
</feature>
<accession>A0AAD7G4B1</accession>
<name>A0AAD7G4B1_MYCRO</name>
<dbReference type="EMBL" id="JARKIE010000280">
    <property type="protein sequence ID" value="KAJ7658449.1"/>
    <property type="molecule type" value="Genomic_DNA"/>
</dbReference>
<sequence length="121" mass="13255">MPLHGPQDEGRGQLGLGVLLTQNREKATSGRSRTKDEASRGRSRMKDSEKRVIDSDIGSFGRIRPSCRQKNKRSRRQSAQDAGRDSPGVQALYTPSPLGLSEFLRTSSRSQVSVETSSSPP</sequence>
<dbReference type="AlphaFoldDB" id="A0AAD7G4B1"/>
<protein>
    <submittedName>
        <fullName evidence="2">Uncharacterized protein</fullName>
    </submittedName>
</protein>
<feature type="compositionally biased region" description="Basic and acidic residues" evidence="1">
    <location>
        <begin position="1"/>
        <end position="11"/>
    </location>
</feature>
<comment type="caution">
    <text evidence="2">The sequence shown here is derived from an EMBL/GenBank/DDBJ whole genome shotgun (WGS) entry which is preliminary data.</text>
</comment>
<proteinExistence type="predicted"/>
<evidence type="ECO:0000313" key="2">
    <source>
        <dbReference type="EMBL" id="KAJ7658449.1"/>
    </source>
</evidence>
<reference evidence="2" key="1">
    <citation type="submission" date="2023-03" db="EMBL/GenBank/DDBJ databases">
        <title>Massive genome expansion in bonnet fungi (Mycena s.s.) driven by repeated elements and novel gene families across ecological guilds.</title>
        <authorList>
            <consortium name="Lawrence Berkeley National Laboratory"/>
            <person name="Harder C.B."/>
            <person name="Miyauchi S."/>
            <person name="Viragh M."/>
            <person name="Kuo A."/>
            <person name="Thoen E."/>
            <person name="Andreopoulos B."/>
            <person name="Lu D."/>
            <person name="Skrede I."/>
            <person name="Drula E."/>
            <person name="Henrissat B."/>
            <person name="Morin E."/>
            <person name="Kohler A."/>
            <person name="Barry K."/>
            <person name="LaButti K."/>
            <person name="Morin E."/>
            <person name="Salamov A."/>
            <person name="Lipzen A."/>
            <person name="Mereny Z."/>
            <person name="Hegedus B."/>
            <person name="Baldrian P."/>
            <person name="Stursova M."/>
            <person name="Weitz H."/>
            <person name="Taylor A."/>
            <person name="Grigoriev I.V."/>
            <person name="Nagy L.G."/>
            <person name="Martin F."/>
            <person name="Kauserud H."/>
        </authorList>
    </citation>
    <scope>NUCLEOTIDE SEQUENCE</scope>
    <source>
        <strain evidence="2">CBHHK067</strain>
    </source>
</reference>
<evidence type="ECO:0000256" key="1">
    <source>
        <dbReference type="SAM" id="MobiDB-lite"/>
    </source>
</evidence>
<feature type="compositionally biased region" description="Basic and acidic residues" evidence="1">
    <location>
        <begin position="23"/>
        <end position="54"/>
    </location>
</feature>
<organism evidence="2 3">
    <name type="scientific">Mycena rosella</name>
    <name type="common">Pink bonnet</name>
    <name type="synonym">Agaricus rosellus</name>
    <dbReference type="NCBI Taxonomy" id="1033263"/>
    <lineage>
        <taxon>Eukaryota</taxon>
        <taxon>Fungi</taxon>
        <taxon>Dikarya</taxon>
        <taxon>Basidiomycota</taxon>
        <taxon>Agaricomycotina</taxon>
        <taxon>Agaricomycetes</taxon>
        <taxon>Agaricomycetidae</taxon>
        <taxon>Agaricales</taxon>
        <taxon>Marasmiineae</taxon>
        <taxon>Mycenaceae</taxon>
        <taxon>Mycena</taxon>
    </lineage>
</organism>